<reference evidence="3 4" key="1">
    <citation type="submission" date="2024-08" db="EMBL/GenBank/DDBJ databases">
        <title>Draft Genome Sequence of Legionella lytica strain DSB2004, Isolated From a Fire Sprinkler System.</title>
        <authorList>
            <person name="Everhart A.D."/>
            <person name="Kidane D.T."/>
            <person name="Farone A.L."/>
            <person name="Farone M.B."/>
        </authorList>
    </citation>
    <scope>NUCLEOTIDE SEQUENCE [LARGE SCALE GENOMIC DNA]</scope>
    <source>
        <strain evidence="3 4">DSB2004</strain>
    </source>
</reference>
<keyword evidence="1" id="KW-0732">Signal</keyword>
<evidence type="ECO:0000313" key="3">
    <source>
        <dbReference type="EMBL" id="MFJ1269669.1"/>
    </source>
</evidence>
<dbReference type="Pfam" id="PF10988">
    <property type="entry name" value="DUF2807"/>
    <property type="match status" value="1"/>
</dbReference>
<proteinExistence type="predicted"/>
<evidence type="ECO:0000259" key="2">
    <source>
        <dbReference type="Pfam" id="PF10988"/>
    </source>
</evidence>
<dbReference type="Proteomes" id="UP001615550">
    <property type="component" value="Unassembled WGS sequence"/>
</dbReference>
<name>A0ABW8DDP3_9GAMM</name>
<feature type="signal peptide" evidence="1">
    <location>
        <begin position="1"/>
        <end position="21"/>
    </location>
</feature>
<evidence type="ECO:0000313" key="4">
    <source>
        <dbReference type="Proteomes" id="UP001615550"/>
    </source>
</evidence>
<evidence type="ECO:0000256" key="1">
    <source>
        <dbReference type="SAM" id="SignalP"/>
    </source>
</evidence>
<sequence>MLKRYGSLILIALLLASCAHHGVKRTPAVVQPTIYKSTTQYKPVPGFSQVEAQGQINVTLHTGYRKPQVVLRGDPRDLEQVKVFVSLNTLYVVLGKGFPHHGVVHADIQGPYLARFSFKGEGTITGSQLHTGSLDLFIANTGTTRLGGSIGLHQLVVAGNGFTEISGVNSSDVKISFLQGSPKVQLSGVANITTLNMKSDAWFSMYWLKSDSLTIRAKDRARIQLAGTAKRLDVELWGRAQFKGRYLRAQRSFVRTHDHSIAEISSVNHQSTLATDASDIFYYNLPNTREDFMAYDGSVLDMREWDRLNLRDFDRYNKQFP</sequence>
<dbReference type="RefSeq" id="WP_400188484.1">
    <property type="nucleotide sequence ID" value="NZ_JBGORX010000008.1"/>
</dbReference>
<comment type="caution">
    <text evidence="3">The sequence shown here is derived from an EMBL/GenBank/DDBJ whole genome shotgun (WGS) entry which is preliminary data.</text>
</comment>
<gene>
    <name evidence="3" type="ORF">ACD661_13980</name>
</gene>
<dbReference type="Gene3D" id="2.160.20.120">
    <property type="match status" value="1"/>
</dbReference>
<dbReference type="EMBL" id="JBGORX010000008">
    <property type="protein sequence ID" value="MFJ1269669.1"/>
    <property type="molecule type" value="Genomic_DNA"/>
</dbReference>
<dbReference type="InterPro" id="IPR021255">
    <property type="entry name" value="DUF2807"/>
</dbReference>
<organism evidence="3 4">
    <name type="scientific">Legionella lytica</name>
    <dbReference type="NCBI Taxonomy" id="96232"/>
    <lineage>
        <taxon>Bacteria</taxon>
        <taxon>Pseudomonadati</taxon>
        <taxon>Pseudomonadota</taxon>
        <taxon>Gammaproteobacteria</taxon>
        <taxon>Legionellales</taxon>
        <taxon>Legionellaceae</taxon>
        <taxon>Legionella</taxon>
    </lineage>
</organism>
<dbReference type="PROSITE" id="PS51257">
    <property type="entry name" value="PROKAR_LIPOPROTEIN"/>
    <property type="match status" value="1"/>
</dbReference>
<protein>
    <submittedName>
        <fullName evidence="3">GIN domain-containing protein</fullName>
    </submittedName>
</protein>
<keyword evidence="4" id="KW-1185">Reference proteome</keyword>
<feature type="chain" id="PRO_5047110292" evidence="1">
    <location>
        <begin position="22"/>
        <end position="321"/>
    </location>
</feature>
<accession>A0ABW8DDP3</accession>
<feature type="domain" description="Putative auto-transporter adhesin head GIN" evidence="2">
    <location>
        <begin position="47"/>
        <end position="186"/>
    </location>
</feature>